<dbReference type="RefSeq" id="WP_053549500.1">
    <property type="nucleotide sequence ID" value="NZ_CP010802.1"/>
</dbReference>
<evidence type="ECO:0008006" key="3">
    <source>
        <dbReference type="Google" id="ProtNLM"/>
    </source>
</evidence>
<dbReference type="AlphaFoldDB" id="A0A0M4D0B3"/>
<proteinExistence type="predicted"/>
<name>A0A0M4D0B3_9BACT</name>
<sequence length="59" mass="6402">MGKTVENPKRYIVSCRVSDREMQLLADRAEQGNTNISDLLRQSLTAIAEGFGAPNHAGA</sequence>
<dbReference type="Proteomes" id="UP000057158">
    <property type="component" value="Chromosome"/>
</dbReference>
<accession>A0A0M4D0B3</accession>
<keyword evidence="2" id="KW-1185">Reference proteome</keyword>
<dbReference type="OrthoDB" id="5387698at2"/>
<evidence type="ECO:0000313" key="1">
    <source>
        <dbReference type="EMBL" id="ALC15276.1"/>
    </source>
</evidence>
<dbReference type="EMBL" id="CP010802">
    <property type="protein sequence ID" value="ALC15276.1"/>
    <property type="molecule type" value="Genomic_DNA"/>
</dbReference>
<dbReference type="STRING" id="1603606.DSOUD_0485"/>
<gene>
    <name evidence="1" type="ORF">DSOUD_0485</name>
</gene>
<dbReference type="PATRIC" id="fig|1603606.3.peg.525"/>
<organism evidence="1 2">
    <name type="scientific">Desulfuromonas soudanensis</name>
    <dbReference type="NCBI Taxonomy" id="1603606"/>
    <lineage>
        <taxon>Bacteria</taxon>
        <taxon>Pseudomonadati</taxon>
        <taxon>Thermodesulfobacteriota</taxon>
        <taxon>Desulfuromonadia</taxon>
        <taxon>Desulfuromonadales</taxon>
        <taxon>Desulfuromonadaceae</taxon>
        <taxon>Desulfuromonas</taxon>
    </lineage>
</organism>
<protein>
    <recommendedName>
        <fullName evidence="3">Hydrogen-dependent growth transcriptional repressor</fullName>
    </recommendedName>
</protein>
<dbReference type="KEGG" id="des:DSOUD_0485"/>
<reference evidence="1 2" key="1">
    <citation type="submission" date="2015-07" db="EMBL/GenBank/DDBJ databases">
        <title>Isolation and Genomic Characterization of a Novel Halophilic Metal-Reducing Deltaproteobacterium from the Deep Subsurface.</title>
        <authorList>
            <person name="Badalamenti J.P."/>
            <person name="Summers Z.M."/>
            <person name="Gralnick J.A."/>
            <person name="Bond D.R."/>
        </authorList>
    </citation>
    <scope>NUCLEOTIDE SEQUENCE [LARGE SCALE GENOMIC DNA]</scope>
    <source>
        <strain evidence="1 2">WTL</strain>
    </source>
</reference>
<evidence type="ECO:0000313" key="2">
    <source>
        <dbReference type="Proteomes" id="UP000057158"/>
    </source>
</evidence>